<evidence type="ECO:0000259" key="1">
    <source>
        <dbReference type="Pfam" id="PF19573"/>
    </source>
</evidence>
<dbReference type="Proteomes" id="UP000515489">
    <property type="component" value="Chromosome"/>
</dbReference>
<dbReference type="RefSeq" id="WP_185887817.1">
    <property type="nucleotide sequence ID" value="NZ_CP060202.1"/>
</dbReference>
<organism evidence="2 3">
    <name type="scientific">Hymenobacter sediminicola</name>
    <dbReference type="NCBI Taxonomy" id="2761579"/>
    <lineage>
        <taxon>Bacteria</taxon>
        <taxon>Pseudomonadati</taxon>
        <taxon>Bacteroidota</taxon>
        <taxon>Cytophagia</taxon>
        <taxon>Cytophagales</taxon>
        <taxon>Hymenobacteraceae</taxon>
        <taxon>Hymenobacter</taxon>
    </lineage>
</organism>
<dbReference type="EMBL" id="CP060202">
    <property type="protein sequence ID" value="QNH61896.1"/>
    <property type="molecule type" value="Genomic_DNA"/>
</dbReference>
<evidence type="ECO:0000313" key="3">
    <source>
        <dbReference type="Proteomes" id="UP000515489"/>
    </source>
</evidence>
<name>A0A7G7W6A3_9BACT</name>
<dbReference type="SUPFAM" id="SSF56925">
    <property type="entry name" value="OMPA-like"/>
    <property type="match status" value="1"/>
</dbReference>
<feature type="domain" description="DUF6089" evidence="1">
    <location>
        <begin position="47"/>
        <end position="266"/>
    </location>
</feature>
<dbReference type="Pfam" id="PF19573">
    <property type="entry name" value="DUF6089"/>
    <property type="match status" value="1"/>
</dbReference>
<keyword evidence="3" id="KW-1185">Reference proteome</keyword>
<dbReference type="AlphaFoldDB" id="A0A7G7W6A3"/>
<sequence>MLRALRAQNSASHSYWLVSPTASQMTKANLFKALLVCSVQAGSVFFAQSAVAQYTSEIGVGLGGLSYKGELSPGYQFQNNRPALTAFYRKDISAPITLKGALTAGLLRADDGNVKGVNGQIAPLHAYRQANMKGSLYEASAVVEYNFFDYHYRKAKVHFTPYVFVGLAGFLANTTTATNNTALPALNQSGSIIGLAVPVGFGLKYAVSTHWNLGLEAGARKVFSDQIDHIDGQTSGQTDLVGNSHDQDWYFYNGISISYTFYKINCPPQYKDNPKLLR</sequence>
<reference evidence="2 3" key="1">
    <citation type="submission" date="2020-08" db="EMBL/GenBank/DDBJ databases">
        <title>Hymenobacter sp. S2-20-2 genome sequencing.</title>
        <authorList>
            <person name="Jin L."/>
        </authorList>
    </citation>
    <scope>NUCLEOTIDE SEQUENCE [LARGE SCALE GENOMIC DNA]</scope>
    <source>
        <strain evidence="2 3">S2-20-2</strain>
    </source>
</reference>
<dbReference type="InterPro" id="IPR045743">
    <property type="entry name" value="DUF6089"/>
</dbReference>
<accession>A0A7G7W6A3</accession>
<evidence type="ECO:0000313" key="2">
    <source>
        <dbReference type="EMBL" id="QNH61896.1"/>
    </source>
</evidence>
<dbReference type="InterPro" id="IPR011250">
    <property type="entry name" value="OMP/PagP_B-barrel"/>
</dbReference>
<proteinExistence type="predicted"/>
<protein>
    <submittedName>
        <fullName evidence="2">Outer membrane beta-barrel protein</fullName>
    </submittedName>
</protein>
<gene>
    <name evidence="2" type="ORF">H4317_17370</name>
</gene>
<dbReference type="KEGG" id="hsk:H4317_17370"/>
<dbReference type="Gene3D" id="2.40.160.20">
    <property type="match status" value="1"/>
</dbReference>